<protein>
    <recommendedName>
        <fullName evidence="4">AAA+ ATPase domain-containing protein</fullName>
    </recommendedName>
</protein>
<feature type="region of interest" description="Disordered" evidence="1">
    <location>
        <begin position="1"/>
        <end position="22"/>
    </location>
</feature>
<dbReference type="InterPro" id="IPR027417">
    <property type="entry name" value="P-loop_NTPase"/>
</dbReference>
<accession>A0A0D7AHN9</accession>
<feature type="region of interest" description="Disordered" evidence="1">
    <location>
        <begin position="255"/>
        <end position="275"/>
    </location>
</feature>
<proteinExistence type="predicted"/>
<feature type="compositionally biased region" description="Polar residues" evidence="1">
    <location>
        <begin position="1"/>
        <end position="10"/>
    </location>
</feature>
<name>A0A0D7AHN9_9AGAR</name>
<dbReference type="PANTHER" id="PTHR37096:SF1">
    <property type="entry name" value="AAA+ ATPASE DOMAIN-CONTAINING PROTEIN"/>
    <property type="match status" value="1"/>
</dbReference>
<keyword evidence="3" id="KW-1185">Reference proteome</keyword>
<dbReference type="InterPro" id="IPR051667">
    <property type="entry name" value="Archaeal_ATPase_domain"/>
</dbReference>
<organism evidence="2 3">
    <name type="scientific">Fistulina hepatica ATCC 64428</name>
    <dbReference type="NCBI Taxonomy" id="1128425"/>
    <lineage>
        <taxon>Eukaryota</taxon>
        <taxon>Fungi</taxon>
        <taxon>Dikarya</taxon>
        <taxon>Basidiomycota</taxon>
        <taxon>Agaricomycotina</taxon>
        <taxon>Agaricomycetes</taxon>
        <taxon>Agaricomycetidae</taxon>
        <taxon>Agaricales</taxon>
        <taxon>Fistulinaceae</taxon>
        <taxon>Fistulina</taxon>
    </lineage>
</organism>
<reference evidence="2 3" key="1">
    <citation type="journal article" date="2015" name="Fungal Genet. Biol.">
        <title>Evolution of novel wood decay mechanisms in Agaricales revealed by the genome sequences of Fistulina hepatica and Cylindrobasidium torrendii.</title>
        <authorList>
            <person name="Floudas D."/>
            <person name="Held B.W."/>
            <person name="Riley R."/>
            <person name="Nagy L.G."/>
            <person name="Koehler G."/>
            <person name="Ransdell A.S."/>
            <person name="Younus H."/>
            <person name="Chow J."/>
            <person name="Chiniquy J."/>
            <person name="Lipzen A."/>
            <person name="Tritt A."/>
            <person name="Sun H."/>
            <person name="Haridas S."/>
            <person name="LaButti K."/>
            <person name="Ohm R.A."/>
            <person name="Kues U."/>
            <person name="Blanchette R.A."/>
            <person name="Grigoriev I.V."/>
            <person name="Minto R.E."/>
            <person name="Hibbett D.S."/>
        </authorList>
    </citation>
    <scope>NUCLEOTIDE SEQUENCE [LARGE SCALE GENOMIC DNA]</scope>
    <source>
        <strain evidence="2 3">ATCC 64428</strain>
    </source>
</reference>
<evidence type="ECO:0000313" key="2">
    <source>
        <dbReference type="EMBL" id="KIY49830.1"/>
    </source>
</evidence>
<dbReference type="OrthoDB" id="2150628at2759"/>
<dbReference type="Proteomes" id="UP000054144">
    <property type="component" value="Unassembled WGS sequence"/>
</dbReference>
<dbReference type="PANTHER" id="PTHR37096">
    <property type="entry name" value="YALI0E33429P"/>
    <property type="match status" value="1"/>
</dbReference>
<evidence type="ECO:0000256" key="1">
    <source>
        <dbReference type="SAM" id="MobiDB-lite"/>
    </source>
</evidence>
<dbReference type="AlphaFoldDB" id="A0A0D7AHN9"/>
<dbReference type="SUPFAM" id="SSF52540">
    <property type="entry name" value="P-loop containing nucleoside triphosphate hydrolases"/>
    <property type="match status" value="1"/>
</dbReference>
<gene>
    <name evidence="2" type="ORF">FISHEDRAFT_40955</name>
</gene>
<dbReference type="Gene3D" id="3.40.50.300">
    <property type="entry name" value="P-loop containing nucleotide triphosphate hydrolases"/>
    <property type="match status" value="1"/>
</dbReference>
<evidence type="ECO:0000313" key="3">
    <source>
        <dbReference type="Proteomes" id="UP000054144"/>
    </source>
</evidence>
<sequence>MRSTQSQTSRRTLHKRRRPAPQEHVFSARWLFGSKSARRTPSSWSLSGSGMQRRSFFGLGEIFGVITNPAGTVRSLTESKRLLEETHQQITENKEHPQIIPKHTFTRLPSFYPRPTETAAIERILEDAPCFTVVFGGSSVGKTALLREVLSKERYHVLHFDLRIPGFADVTGLYMSLSQQMEQFFEDIASQMPGYEDFQKEARVFKHDRLKVERHVKDAPNGSNASRVRVSDIARLMERFQSSLLRYCEFTPEVPEGDAHSPATGDAASERTRVGTPASRLSFRRKLQFLWRRSKPPEPEPPQYKIREIPPKKIPVIFFDEAHNRIQVQLLYRPLLVKSADTMKCLLDVMLVLTKQDRLCHVIHATSDPFYSTWLRQLNVIEHCKILTIGDCSKSETRGFFHERLLPTVPERLHSRLDFEHLYHAFGGKLTFWQDHVKDFGEPLLVFPLFTQDSHFLQAHALLNLSIVHALGDGRSKAHESTATLHPGHAHTGTGGFKIDSPDGPDTDAVFVPPFTAMELIRVMRYISASPTPFVSYFALCREFRARAIDGMIAGKILDLRWNDAVTYENMREEFEFLSGRRAAEATRILPEIKSLDDFGSPVDMGSPGEIGSPVELGGPVEEYGRGIRPVEADGLSEELNLEIGPKCLPATPIVRYAMAHVLQEYDQSDSQSEYVSLSDVEEY</sequence>
<evidence type="ECO:0008006" key="4">
    <source>
        <dbReference type="Google" id="ProtNLM"/>
    </source>
</evidence>
<dbReference type="EMBL" id="KN881721">
    <property type="protein sequence ID" value="KIY49830.1"/>
    <property type="molecule type" value="Genomic_DNA"/>
</dbReference>